<proteinExistence type="predicted"/>
<sequence>MDKKQPFEKTAKLGAVSSLALIAANLVPLLGVLFYDWNVAFVLALFWIENLVIGLFNLLKMWTLALINRRVSGLPVSLFFVLHYGIFCMGHGTLLWSLLNMGELPVDQYFPDVASGFASLFAQGGAVFMGFFAEFGRPLALAVLALIASHSVAFIETFVLSGDIWRKRIGELMGEPYPRILIMHVGLLGGALLLERLGSPTWLLAIMVVLKIIVDVSRYRRTKQH</sequence>
<dbReference type="Proteomes" id="UP000614811">
    <property type="component" value="Unassembled WGS sequence"/>
</dbReference>
<dbReference type="AlphaFoldDB" id="A0A918S2D5"/>
<feature type="transmembrane region" description="Helical" evidence="1">
    <location>
        <begin position="71"/>
        <end position="93"/>
    </location>
</feature>
<keyword evidence="1" id="KW-0812">Transmembrane</keyword>
<feature type="transmembrane region" description="Helical" evidence="1">
    <location>
        <begin position="12"/>
        <end position="34"/>
    </location>
</feature>
<reference evidence="2" key="1">
    <citation type="journal article" date="2014" name="Int. J. Syst. Evol. Microbiol.">
        <title>Complete genome sequence of Corynebacterium casei LMG S-19264T (=DSM 44701T), isolated from a smear-ripened cheese.</title>
        <authorList>
            <consortium name="US DOE Joint Genome Institute (JGI-PGF)"/>
            <person name="Walter F."/>
            <person name="Albersmeier A."/>
            <person name="Kalinowski J."/>
            <person name="Ruckert C."/>
        </authorList>
    </citation>
    <scope>NUCLEOTIDE SEQUENCE</scope>
    <source>
        <strain evidence="2">KCTC 12711</strain>
    </source>
</reference>
<dbReference type="EMBL" id="BMXA01000007">
    <property type="protein sequence ID" value="GHA18511.1"/>
    <property type="molecule type" value="Genomic_DNA"/>
</dbReference>
<evidence type="ECO:0000313" key="2">
    <source>
        <dbReference type="EMBL" id="GHA18511.1"/>
    </source>
</evidence>
<evidence type="ECO:0000313" key="3">
    <source>
        <dbReference type="Proteomes" id="UP000614811"/>
    </source>
</evidence>
<keyword evidence="1" id="KW-1133">Transmembrane helix</keyword>
<feature type="transmembrane region" description="Helical" evidence="1">
    <location>
        <begin position="113"/>
        <end position="132"/>
    </location>
</feature>
<keyword evidence="3" id="KW-1185">Reference proteome</keyword>
<name>A0A918S2D5_9GAMM</name>
<keyword evidence="1" id="KW-0472">Membrane</keyword>
<evidence type="ECO:0000256" key="1">
    <source>
        <dbReference type="SAM" id="Phobius"/>
    </source>
</evidence>
<feature type="transmembrane region" description="Helical" evidence="1">
    <location>
        <begin position="139"/>
        <end position="161"/>
    </location>
</feature>
<comment type="caution">
    <text evidence="2">The sequence shown here is derived from an EMBL/GenBank/DDBJ whole genome shotgun (WGS) entry which is preliminary data.</text>
</comment>
<gene>
    <name evidence="2" type="ORF">GCM10008090_30130</name>
</gene>
<dbReference type="RefSeq" id="WP_189402540.1">
    <property type="nucleotide sequence ID" value="NZ_BMXA01000007.1"/>
</dbReference>
<feature type="transmembrane region" description="Helical" evidence="1">
    <location>
        <begin position="181"/>
        <end position="214"/>
    </location>
</feature>
<feature type="transmembrane region" description="Helical" evidence="1">
    <location>
        <begin position="40"/>
        <end position="59"/>
    </location>
</feature>
<dbReference type="InterPro" id="IPR045466">
    <property type="entry name" value="DUF6498"/>
</dbReference>
<reference evidence="2" key="2">
    <citation type="submission" date="2020-09" db="EMBL/GenBank/DDBJ databases">
        <authorList>
            <person name="Sun Q."/>
            <person name="Kim S."/>
        </authorList>
    </citation>
    <scope>NUCLEOTIDE SEQUENCE</scope>
    <source>
        <strain evidence="2">KCTC 12711</strain>
    </source>
</reference>
<dbReference type="Pfam" id="PF20108">
    <property type="entry name" value="DUF6498"/>
    <property type="match status" value="1"/>
</dbReference>
<organism evidence="2 3">
    <name type="scientific">Arenicella chitinivorans</name>
    <dbReference type="NCBI Taxonomy" id="1329800"/>
    <lineage>
        <taxon>Bacteria</taxon>
        <taxon>Pseudomonadati</taxon>
        <taxon>Pseudomonadota</taxon>
        <taxon>Gammaproteobacteria</taxon>
        <taxon>Arenicellales</taxon>
        <taxon>Arenicellaceae</taxon>
        <taxon>Arenicella</taxon>
    </lineage>
</organism>
<protein>
    <submittedName>
        <fullName evidence="2">Uncharacterized protein</fullName>
    </submittedName>
</protein>
<accession>A0A918S2D5</accession>